<organism evidence="2 3">
    <name type="scientific">Daejeonella rubra</name>
    <dbReference type="NCBI Taxonomy" id="990371"/>
    <lineage>
        <taxon>Bacteria</taxon>
        <taxon>Pseudomonadati</taxon>
        <taxon>Bacteroidota</taxon>
        <taxon>Sphingobacteriia</taxon>
        <taxon>Sphingobacteriales</taxon>
        <taxon>Sphingobacteriaceae</taxon>
        <taxon>Daejeonella</taxon>
    </lineage>
</organism>
<dbReference type="STRING" id="990371.SAMN05421813_104159"/>
<accession>A0A1G9PJ90</accession>
<dbReference type="PROSITE" id="PS51257">
    <property type="entry name" value="PROKAR_LIPOPROTEIN"/>
    <property type="match status" value="1"/>
</dbReference>
<evidence type="ECO:0000256" key="1">
    <source>
        <dbReference type="SAM" id="SignalP"/>
    </source>
</evidence>
<dbReference type="OrthoDB" id="1521716at2"/>
<protein>
    <recommendedName>
        <fullName evidence="4">T9SS C-terminal target domain-containing protein</fullName>
    </recommendedName>
</protein>
<evidence type="ECO:0000313" key="3">
    <source>
        <dbReference type="Proteomes" id="UP000199226"/>
    </source>
</evidence>
<proteinExistence type="predicted"/>
<dbReference type="RefSeq" id="WP_090700903.1">
    <property type="nucleotide sequence ID" value="NZ_FNHH01000004.1"/>
</dbReference>
<name>A0A1G9PJ90_9SPHI</name>
<feature type="chain" id="PRO_5011489938" description="T9SS C-terminal target domain-containing protein" evidence="1">
    <location>
        <begin position="21"/>
        <end position="480"/>
    </location>
</feature>
<dbReference type="EMBL" id="FNHH01000004">
    <property type="protein sequence ID" value="SDL98868.1"/>
    <property type="molecule type" value="Genomic_DNA"/>
</dbReference>
<gene>
    <name evidence="2" type="ORF">SAMN05421813_104159</name>
</gene>
<dbReference type="PANTHER" id="PTHR41339">
    <property type="entry name" value="LIPL48"/>
    <property type="match status" value="1"/>
</dbReference>
<feature type="signal peptide" evidence="1">
    <location>
        <begin position="1"/>
        <end position="20"/>
    </location>
</feature>
<dbReference type="Proteomes" id="UP000199226">
    <property type="component" value="Unassembled WGS sequence"/>
</dbReference>
<sequence>MKKQAILLALAVAIFTTACKKSSVDDTDDTIIVAPVSSTVEVKTDITASTTWTADKIYLLKGIINVTSGATLTIQPGTLIKGDKATKGTIVVNRGGKIQAVGAIDKPIVFTSNQAVGARAAGDWGGIVILGNAPNNQGTNQGIEGIPTDASGKASYGGTDPADNSGTLKYVRIEFAGVPLSPDNEINGLTLGSVGSGTTLDYIQVTRSGDDAFEFFGGTVNAKHILAIGTLDDDFDTDFGYSGKVQFALAQRYLTLADVSGSNGFESDNDGSGSVKTPLTSAIFSNVTVIGPLSAANMSGFNANYQHAVQIRRNSSISILNSIFTGYTEGIYIDDSKVAVAKATSANYLSGSLTFQNNLVFGTNSKSNEVKGENKADFETTLRAANTFTAASYGDVLITSPYKYPADIIASSSGKQGLPNFTAKTGSAAETGALFTNSKVTDAFFDKVTYRGAFGSTDWTTGWANYDPQVLPYDAPGKVN</sequence>
<dbReference type="AlphaFoldDB" id="A0A1G9PJ90"/>
<dbReference type="PANTHER" id="PTHR41339:SF1">
    <property type="entry name" value="SECRETED PROTEIN"/>
    <property type="match status" value="1"/>
</dbReference>
<evidence type="ECO:0000313" key="2">
    <source>
        <dbReference type="EMBL" id="SDL98868.1"/>
    </source>
</evidence>
<keyword evidence="3" id="KW-1185">Reference proteome</keyword>
<reference evidence="3" key="1">
    <citation type="submission" date="2016-10" db="EMBL/GenBank/DDBJ databases">
        <authorList>
            <person name="Varghese N."/>
            <person name="Submissions S."/>
        </authorList>
    </citation>
    <scope>NUCLEOTIDE SEQUENCE [LARGE SCALE GENOMIC DNA]</scope>
    <source>
        <strain evidence="3">DSM 24536</strain>
    </source>
</reference>
<keyword evidence="1" id="KW-0732">Signal</keyword>
<evidence type="ECO:0008006" key="4">
    <source>
        <dbReference type="Google" id="ProtNLM"/>
    </source>
</evidence>